<evidence type="ECO:0000313" key="1">
    <source>
        <dbReference type="EMBL" id="KAJ6349080.1"/>
    </source>
</evidence>
<reference evidence="1" key="2">
    <citation type="journal article" date="2023" name="Int. J. Mol. Sci.">
        <title>De Novo Assembly and Annotation of 11 Diverse Shrub Willow (Salix) Genomes Reveals Novel Gene Organization in Sex-Linked Regions.</title>
        <authorList>
            <person name="Hyden B."/>
            <person name="Feng K."/>
            <person name="Yates T.B."/>
            <person name="Jawdy S."/>
            <person name="Cereghino C."/>
            <person name="Smart L.B."/>
            <person name="Muchero W."/>
        </authorList>
    </citation>
    <scope>NUCLEOTIDE SEQUENCE</scope>
    <source>
        <tissue evidence="1">Shoot tip</tissue>
    </source>
</reference>
<dbReference type="Proteomes" id="UP001141253">
    <property type="component" value="Chromosome 19"/>
</dbReference>
<reference evidence="1" key="1">
    <citation type="submission" date="2022-10" db="EMBL/GenBank/DDBJ databases">
        <authorList>
            <person name="Hyden B.L."/>
            <person name="Feng K."/>
            <person name="Yates T."/>
            <person name="Jawdy S."/>
            <person name="Smart L.B."/>
            <person name="Muchero W."/>
        </authorList>
    </citation>
    <scope>NUCLEOTIDE SEQUENCE</scope>
    <source>
        <tissue evidence="1">Shoot tip</tissue>
    </source>
</reference>
<organism evidence="1 2">
    <name type="scientific">Salix suchowensis</name>
    <dbReference type="NCBI Taxonomy" id="1278906"/>
    <lineage>
        <taxon>Eukaryota</taxon>
        <taxon>Viridiplantae</taxon>
        <taxon>Streptophyta</taxon>
        <taxon>Embryophyta</taxon>
        <taxon>Tracheophyta</taxon>
        <taxon>Spermatophyta</taxon>
        <taxon>Magnoliopsida</taxon>
        <taxon>eudicotyledons</taxon>
        <taxon>Gunneridae</taxon>
        <taxon>Pentapetalae</taxon>
        <taxon>rosids</taxon>
        <taxon>fabids</taxon>
        <taxon>Malpighiales</taxon>
        <taxon>Salicaceae</taxon>
        <taxon>Saliceae</taxon>
        <taxon>Salix</taxon>
    </lineage>
</organism>
<sequence length="55" mass="6121">MSITFMHNFHTKISIVNNINSGINYTILTINYKLVGKLKSIMLIAKAVNQISVIG</sequence>
<protein>
    <submittedName>
        <fullName evidence="1">Uncharacterized protein</fullName>
    </submittedName>
</protein>
<accession>A0ABQ9AMT1</accession>
<comment type="caution">
    <text evidence="1">The sequence shown here is derived from an EMBL/GenBank/DDBJ whole genome shotgun (WGS) entry which is preliminary data.</text>
</comment>
<dbReference type="EMBL" id="JAPFFI010000018">
    <property type="protein sequence ID" value="KAJ6349080.1"/>
    <property type="molecule type" value="Genomic_DNA"/>
</dbReference>
<proteinExistence type="predicted"/>
<keyword evidence="2" id="KW-1185">Reference proteome</keyword>
<evidence type="ECO:0000313" key="2">
    <source>
        <dbReference type="Proteomes" id="UP001141253"/>
    </source>
</evidence>
<gene>
    <name evidence="1" type="ORF">OIU77_006633</name>
</gene>
<name>A0ABQ9AMT1_9ROSI</name>